<dbReference type="KEGG" id="xak:KIMC2_14270"/>
<name>A0AAU9DAY3_9LACO</name>
<gene>
    <name evidence="1" type="ORF">KIMC2_14270</name>
</gene>
<dbReference type="RefSeq" id="WP_317695420.1">
    <property type="nucleotide sequence ID" value="NZ_AP026801.1"/>
</dbReference>
<organism evidence="1 2">
    <name type="scientific">Xylocopilactobacillus apis</name>
    <dbReference type="NCBI Taxonomy" id="2932183"/>
    <lineage>
        <taxon>Bacteria</taxon>
        <taxon>Bacillati</taxon>
        <taxon>Bacillota</taxon>
        <taxon>Bacilli</taxon>
        <taxon>Lactobacillales</taxon>
        <taxon>Lactobacillaceae</taxon>
        <taxon>Xylocopilactobacillus</taxon>
    </lineage>
</organism>
<dbReference type="AlphaFoldDB" id="A0AAU9DAY3"/>
<keyword evidence="2" id="KW-1185">Reference proteome</keyword>
<dbReference type="Proteomes" id="UP001321804">
    <property type="component" value="Chromosome"/>
</dbReference>
<protein>
    <submittedName>
        <fullName evidence="1">Uncharacterized protein</fullName>
    </submittedName>
</protein>
<sequence length="103" mass="12214">MKKLTKEQINELIDGYRIGENLIQRHKHGEFFTPAYFFEREYACFLAEVEEGCFEGMSNSFEDFDKWVDDELVNYDFVSGLKAEKEKKRIRGAEKITLDDKPF</sequence>
<evidence type="ECO:0000313" key="1">
    <source>
        <dbReference type="EMBL" id="BDR56865.1"/>
    </source>
</evidence>
<evidence type="ECO:0000313" key="2">
    <source>
        <dbReference type="Proteomes" id="UP001321804"/>
    </source>
</evidence>
<proteinExistence type="predicted"/>
<accession>A0AAU9DAY3</accession>
<reference evidence="1 2" key="1">
    <citation type="journal article" date="2023" name="Microbiol. Spectr.">
        <title>Symbiosis of Carpenter Bees with Uncharacterized Lactic Acid Bacteria Showing NAD Auxotrophy.</title>
        <authorList>
            <person name="Kawasaki S."/>
            <person name="Ozawa K."/>
            <person name="Mori T."/>
            <person name="Yamamoto A."/>
            <person name="Ito M."/>
            <person name="Ohkuma M."/>
            <person name="Sakamoto M."/>
            <person name="Matsutani M."/>
        </authorList>
    </citation>
    <scope>NUCLEOTIDE SEQUENCE [LARGE SCALE GENOMIC DNA]</scope>
    <source>
        <strain evidence="1 2">KimC2</strain>
    </source>
</reference>
<dbReference type="EMBL" id="AP026801">
    <property type="protein sequence ID" value="BDR56865.1"/>
    <property type="molecule type" value="Genomic_DNA"/>
</dbReference>